<dbReference type="Gene3D" id="1.20.90.10">
    <property type="entry name" value="Phospholipase A2 domain"/>
    <property type="match status" value="1"/>
</dbReference>
<sequence>MSFTKGNILTPAILAVFCFCVLVHGSWGEEQLTVEEILENYEGFSEAAEDYEIIFPGTKWCGYGNDASNDNDLGVQADTDRCCRSHDMCNDTILTGETGHGLKNNGPFTALNCRCDNALYDCLSNVNTFTSNTVGNLYFNILRSRCFKEDYPQTSKCKIYEISYFTCVEYEKDTTKPKVYQWFPAKIYKKSPFYVLKSPIE</sequence>
<keyword evidence="9" id="KW-0378">Hydrolase</keyword>
<evidence type="ECO:0000256" key="14">
    <source>
        <dbReference type="ARBA" id="ARBA00023157"/>
    </source>
</evidence>
<comment type="subcellular location">
    <subcellularLocation>
        <location evidence="3">Secreted</location>
    </subcellularLocation>
</comment>
<accession>A0AAV6UKC0</accession>
<dbReference type="PANTHER" id="PTHR12253">
    <property type="entry name" value="RH14732P"/>
    <property type="match status" value="1"/>
</dbReference>
<dbReference type="FunFam" id="1.20.90.10:FF:000002">
    <property type="entry name" value="Phospholipase A2 group III"/>
    <property type="match status" value="1"/>
</dbReference>
<evidence type="ECO:0000256" key="2">
    <source>
        <dbReference type="ARBA" id="ARBA00001913"/>
    </source>
</evidence>
<dbReference type="EMBL" id="JAFNEN010000369">
    <property type="protein sequence ID" value="KAG8184577.1"/>
    <property type="molecule type" value="Genomic_DNA"/>
</dbReference>
<dbReference type="GO" id="GO:0050482">
    <property type="term" value="P:arachidonate secretion"/>
    <property type="evidence" value="ECO:0007669"/>
    <property type="project" value="InterPro"/>
</dbReference>
<evidence type="ECO:0000256" key="4">
    <source>
        <dbReference type="ARBA" id="ARBA00009659"/>
    </source>
</evidence>
<dbReference type="CDD" id="cd04704">
    <property type="entry name" value="PLA2_bee_venom_like"/>
    <property type="match status" value="1"/>
</dbReference>
<dbReference type="PROSITE" id="PS00118">
    <property type="entry name" value="PA2_HIS"/>
    <property type="match status" value="1"/>
</dbReference>
<feature type="chain" id="PRO_5043619336" description="Phospholipase A2" evidence="16">
    <location>
        <begin position="29"/>
        <end position="201"/>
    </location>
</feature>
<evidence type="ECO:0000256" key="5">
    <source>
        <dbReference type="ARBA" id="ARBA00013278"/>
    </source>
</evidence>
<comment type="catalytic activity">
    <reaction evidence="1">
        <text>a 1,2-diacyl-sn-glycero-3-phosphocholine + H2O = a 1-acyl-sn-glycero-3-phosphocholine + a fatty acid + H(+)</text>
        <dbReference type="Rhea" id="RHEA:15801"/>
        <dbReference type="ChEBI" id="CHEBI:15377"/>
        <dbReference type="ChEBI" id="CHEBI:15378"/>
        <dbReference type="ChEBI" id="CHEBI:28868"/>
        <dbReference type="ChEBI" id="CHEBI:57643"/>
        <dbReference type="ChEBI" id="CHEBI:58168"/>
        <dbReference type="EC" id="3.1.1.4"/>
    </reaction>
</comment>
<evidence type="ECO:0000256" key="13">
    <source>
        <dbReference type="ARBA" id="ARBA00023145"/>
    </source>
</evidence>
<organism evidence="18 19">
    <name type="scientific">Oedothorax gibbosus</name>
    <dbReference type="NCBI Taxonomy" id="931172"/>
    <lineage>
        <taxon>Eukaryota</taxon>
        <taxon>Metazoa</taxon>
        <taxon>Ecdysozoa</taxon>
        <taxon>Arthropoda</taxon>
        <taxon>Chelicerata</taxon>
        <taxon>Arachnida</taxon>
        <taxon>Araneae</taxon>
        <taxon>Araneomorphae</taxon>
        <taxon>Entelegynae</taxon>
        <taxon>Araneoidea</taxon>
        <taxon>Linyphiidae</taxon>
        <taxon>Erigoninae</taxon>
        <taxon>Oedothorax</taxon>
    </lineage>
</organism>
<keyword evidence="14" id="KW-1015">Disulfide bond</keyword>
<evidence type="ECO:0000256" key="9">
    <source>
        <dbReference type="ARBA" id="ARBA00022801"/>
    </source>
</evidence>
<name>A0AAV6UKC0_9ARAC</name>
<dbReference type="GO" id="GO:0046872">
    <property type="term" value="F:metal ion binding"/>
    <property type="evidence" value="ECO:0007669"/>
    <property type="project" value="UniProtKB-KW"/>
</dbReference>
<reference evidence="18 19" key="1">
    <citation type="journal article" date="2022" name="Nat. Ecol. Evol.">
        <title>A masculinizing supergene underlies an exaggerated male reproductive morph in a spider.</title>
        <authorList>
            <person name="Hendrickx F."/>
            <person name="De Corte Z."/>
            <person name="Sonet G."/>
            <person name="Van Belleghem S.M."/>
            <person name="Kostlbacher S."/>
            <person name="Vangestel C."/>
        </authorList>
    </citation>
    <scope>NUCLEOTIDE SEQUENCE [LARGE SCALE GENOMIC DNA]</scope>
    <source>
        <strain evidence="18">W744_W776</strain>
    </source>
</reference>
<dbReference type="InterPro" id="IPR016090">
    <property type="entry name" value="PLA2-like_dom"/>
</dbReference>
<evidence type="ECO:0000256" key="15">
    <source>
        <dbReference type="ARBA" id="ARBA00029903"/>
    </source>
</evidence>
<evidence type="ECO:0000256" key="6">
    <source>
        <dbReference type="ARBA" id="ARBA00021721"/>
    </source>
</evidence>
<dbReference type="SUPFAM" id="SSF48619">
    <property type="entry name" value="Phospholipase A2, PLA2"/>
    <property type="match status" value="1"/>
</dbReference>
<dbReference type="AlphaFoldDB" id="A0AAV6UKC0"/>
<comment type="similarity">
    <text evidence="4">Belongs to the phospholipase A2 family. Group III subfamily.</text>
</comment>
<dbReference type="EC" id="3.1.1.4" evidence="5"/>
<dbReference type="Pfam" id="PF05826">
    <property type="entry name" value="Phospholip_A2_2"/>
    <property type="match status" value="1"/>
</dbReference>
<evidence type="ECO:0000256" key="7">
    <source>
        <dbReference type="ARBA" id="ARBA00022525"/>
    </source>
</evidence>
<keyword evidence="19" id="KW-1185">Reference proteome</keyword>
<dbReference type="InterPro" id="IPR033113">
    <property type="entry name" value="PLA2_histidine"/>
</dbReference>
<keyword evidence="7" id="KW-0964">Secreted</keyword>
<feature type="signal peptide" evidence="16">
    <location>
        <begin position="1"/>
        <end position="28"/>
    </location>
</feature>
<dbReference type="Proteomes" id="UP000827092">
    <property type="component" value="Unassembled WGS sequence"/>
</dbReference>
<evidence type="ECO:0000256" key="12">
    <source>
        <dbReference type="ARBA" id="ARBA00023098"/>
    </source>
</evidence>
<gene>
    <name evidence="18" type="ORF">JTE90_007693</name>
</gene>
<dbReference type="GO" id="GO:0016042">
    <property type="term" value="P:lipid catabolic process"/>
    <property type="evidence" value="ECO:0007669"/>
    <property type="project" value="UniProtKB-KW"/>
</dbReference>
<evidence type="ECO:0000259" key="17">
    <source>
        <dbReference type="Pfam" id="PF05826"/>
    </source>
</evidence>
<comment type="cofactor">
    <cofactor evidence="2">
        <name>Ca(2+)</name>
        <dbReference type="ChEBI" id="CHEBI:29108"/>
    </cofactor>
</comment>
<evidence type="ECO:0000256" key="8">
    <source>
        <dbReference type="ARBA" id="ARBA00022723"/>
    </source>
</evidence>
<evidence type="ECO:0000256" key="16">
    <source>
        <dbReference type="SAM" id="SignalP"/>
    </source>
</evidence>
<keyword evidence="8" id="KW-0479">Metal-binding</keyword>
<evidence type="ECO:0000256" key="10">
    <source>
        <dbReference type="ARBA" id="ARBA00022837"/>
    </source>
</evidence>
<dbReference type="GO" id="GO:0005576">
    <property type="term" value="C:extracellular region"/>
    <property type="evidence" value="ECO:0007669"/>
    <property type="project" value="UniProtKB-SubCell"/>
</dbReference>
<dbReference type="InterPro" id="IPR036444">
    <property type="entry name" value="PLipase_A2_dom_sf"/>
</dbReference>
<proteinExistence type="inferred from homology"/>
<evidence type="ECO:0000313" key="18">
    <source>
        <dbReference type="EMBL" id="KAG8184577.1"/>
    </source>
</evidence>
<comment type="caution">
    <text evidence="18">The sequence shown here is derived from an EMBL/GenBank/DDBJ whole genome shotgun (WGS) entry which is preliminary data.</text>
</comment>
<evidence type="ECO:0000313" key="19">
    <source>
        <dbReference type="Proteomes" id="UP000827092"/>
    </source>
</evidence>
<feature type="domain" description="Phospholipase A2-like central" evidence="17">
    <location>
        <begin position="54"/>
        <end position="149"/>
    </location>
</feature>
<evidence type="ECO:0000256" key="1">
    <source>
        <dbReference type="ARBA" id="ARBA00001604"/>
    </source>
</evidence>
<keyword evidence="13" id="KW-0865">Zymogen</keyword>
<keyword evidence="11" id="KW-0442">Lipid degradation</keyword>
<dbReference type="GO" id="GO:0004623">
    <property type="term" value="F:phospholipase A2 activity"/>
    <property type="evidence" value="ECO:0007669"/>
    <property type="project" value="UniProtKB-EC"/>
</dbReference>
<evidence type="ECO:0000256" key="11">
    <source>
        <dbReference type="ARBA" id="ARBA00022963"/>
    </source>
</evidence>
<dbReference type="GO" id="GO:0006644">
    <property type="term" value="P:phospholipid metabolic process"/>
    <property type="evidence" value="ECO:0007669"/>
    <property type="project" value="InterPro"/>
</dbReference>
<keyword evidence="12" id="KW-0443">Lipid metabolism</keyword>
<protein>
    <recommendedName>
        <fullName evidence="6">Phospholipase A2</fullName>
        <ecNumber evidence="5">3.1.1.4</ecNumber>
    </recommendedName>
    <alternativeName>
        <fullName evidence="15">Phosphatidylcholine 2-acylhydrolase</fullName>
    </alternativeName>
</protein>
<evidence type="ECO:0000256" key="3">
    <source>
        <dbReference type="ARBA" id="ARBA00004613"/>
    </source>
</evidence>
<keyword evidence="16" id="KW-0732">Signal</keyword>
<keyword evidence="10" id="KW-0106">Calcium</keyword>